<sequence>MDQKKDIILKKIAENEETIIQKLAPQIRLAIPLKHKVQCGGGTFEIYTHYELQRNIGNGAFGFVCSGKDKLNNIDVAIKKITMVFRDLLDAKKVLREIKLLKFFDNPNIVKLLDIIVPDEQDTYKDLYLVFQLMHLDLEKVIQSPQPLTDKKINWCMYQIISGLYYMHSANIIHRDLKPNNIFINANCHIKIGDLNLARKQEMDNASIQTDYVVQRWYRAPEVLLSSSEYTKAIDIWSLGCILGELLGRTILFKGMHHQEQIEKIVAILGKPKQEDLPYEIDEQSTEFLQQLPEREAIKWADFFPFASPLALDLLEHMLVYNPNNRYTIQQCIEHPYFKQQYIDHPPQVCKESFDWSFDNIELKEQALRKALYQEALEFLKPKK</sequence>
<comment type="caution">
    <text evidence="10">The sequence shown here is derived from an EMBL/GenBank/DDBJ whole genome shotgun (WGS) entry which is preliminary data.</text>
</comment>
<evidence type="ECO:0000313" key="11">
    <source>
        <dbReference type="Proteomes" id="UP000688137"/>
    </source>
</evidence>
<comment type="activity regulation">
    <text evidence="8">Activated by threonine and tyrosine phosphorylation.</text>
</comment>
<dbReference type="InterPro" id="IPR050117">
    <property type="entry name" value="MAPK"/>
</dbReference>
<evidence type="ECO:0000256" key="3">
    <source>
        <dbReference type="ARBA" id="ARBA00022741"/>
    </source>
</evidence>
<feature type="binding site" evidence="6">
    <location>
        <position position="80"/>
    </location>
    <ligand>
        <name>ATP</name>
        <dbReference type="ChEBI" id="CHEBI:30616"/>
    </ligand>
</feature>
<dbReference type="GO" id="GO:0004707">
    <property type="term" value="F:MAP kinase activity"/>
    <property type="evidence" value="ECO:0007669"/>
    <property type="project" value="UniProtKB-EC"/>
</dbReference>
<evidence type="ECO:0000256" key="1">
    <source>
        <dbReference type="ARBA" id="ARBA00022527"/>
    </source>
</evidence>
<reference evidence="10" key="1">
    <citation type="submission" date="2021-01" db="EMBL/GenBank/DDBJ databases">
        <authorList>
            <consortium name="Genoscope - CEA"/>
            <person name="William W."/>
        </authorList>
    </citation>
    <scope>NUCLEOTIDE SEQUENCE</scope>
</reference>
<dbReference type="PANTHER" id="PTHR24055">
    <property type="entry name" value="MITOGEN-ACTIVATED PROTEIN KINASE"/>
    <property type="match status" value="1"/>
</dbReference>
<gene>
    <name evidence="10" type="ORF">PPRIM_AZ9-3.1.T0560128</name>
</gene>
<evidence type="ECO:0000256" key="2">
    <source>
        <dbReference type="ARBA" id="ARBA00022679"/>
    </source>
</evidence>
<keyword evidence="2 8" id="KW-0808">Transferase</keyword>
<evidence type="ECO:0000313" key="10">
    <source>
        <dbReference type="EMBL" id="CAD8076453.1"/>
    </source>
</evidence>
<dbReference type="AlphaFoldDB" id="A0A8S1MFH6"/>
<dbReference type="InterPro" id="IPR000719">
    <property type="entry name" value="Prot_kinase_dom"/>
</dbReference>
<dbReference type="PROSITE" id="PS00108">
    <property type="entry name" value="PROTEIN_KINASE_ST"/>
    <property type="match status" value="1"/>
</dbReference>
<evidence type="ECO:0000256" key="7">
    <source>
        <dbReference type="RuleBase" id="RU000304"/>
    </source>
</evidence>
<organism evidence="10 11">
    <name type="scientific">Paramecium primaurelia</name>
    <dbReference type="NCBI Taxonomy" id="5886"/>
    <lineage>
        <taxon>Eukaryota</taxon>
        <taxon>Sar</taxon>
        <taxon>Alveolata</taxon>
        <taxon>Ciliophora</taxon>
        <taxon>Intramacronucleata</taxon>
        <taxon>Oligohymenophorea</taxon>
        <taxon>Peniculida</taxon>
        <taxon>Parameciidae</taxon>
        <taxon>Paramecium</taxon>
    </lineage>
</organism>
<dbReference type="OMA" id="GLYCFQE"/>
<dbReference type="InterPro" id="IPR008271">
    <property type="entry name" value="Ser/Thr_kinase_AS"/>
</dbReference>
<dbReference type="GO" id="GO:0005524">
    <property type="term" value="F:ATP binding"/>
    <property type="evidence" value="ECO:0007669"/>
    <property type="project" value="UniProtKB-UniRule"/>
</dbReference>
<keyword evidence="4 8" id="KW-0418">Kinase</keyword>
<dbReference type="FunFam" id="3.30.200.20:FF:000046">
    <property type="entry name" value="Mitogen-activated protein kinase"/>
    <property type="match status" value="1"/>
</dbReference>
<accession>A0A8S1MFH6</accession>
<evidence type="ECO:0000256" key="6">
    <source>
        <dbReference type="PROSITE-ProRule" id="PRU10141"/>
    </source>
</evidence>
<comment type="catalytic activity">
    <reaction evidence="8">
        <text>L-threonyl-[protein] + ATP = O-phospho-L-threonyl-[protein] + ADP + H(+)</text>
        <dbReference type="Rhea" id="RHEA:46608"/>
        <dbReference type="Rhea" id="RHEA-COMP:11060"/>
        <dbReference type="Rhea" id="RHEA-COMP:11605"/>
        <dbReference type="ChEBI" id="CHEBI:15378"/>
        <dbReference type="ChEBI" id="CHEBI:30013"/>
        <dbReference type="ChEBI" id="CHEBI:30616"/>
        <dbReference type="ChEBI" id="CHEBI:61977"/>
        <dbReference type="ChEBI" id="CHEBI:456216"/>
        <dbReference type="EC" id="2.7.11.24"/>
    </reaction>
</comment>
<dbReference type="PROSITE" id="PS00107">
    <property type="entry name" value="PROTEIN_KINASE_ATP"/>
    <property type="match status" value="1"/>
</dbReference>
<dbReference type="EC" id="2.7.11.24" evidence="8"/>
<evidence type="ECO:0000259" key="9">
    <source>
        <dbReference type="PROSITE" id="PS50011"/>
    </source>
</evidence>
<comment type="similarity">
    <text evidence="8">Belongs to the protein kinase superfamily. Ser/Thr protein kinase family. MAP kinase subfamily.</text>
</comment>
<keyword evidence="1 7" id="KW-0723">Serine/threonine-protein kinase</keyword>
<evidence type="ECO:0000256" key="4">
    <source>
        <dbReference type="ARBA" id="ARBA00022777"/>
    </source>
</evidence>
<dbReference type="InterPro" id="IPR003527">
    <property type="entry name" value="MAP_kinase_CS"/>
</dbReference>
<dbReference type="PROSITE" id="PS01351">
    <property type="entry name" value="MAPK"/>
    <property type="match status" value="1"/>
</dbReference>
<keyword evidence="5 6" id="KW-0067">ATP-binding</keyword>
<comment type="cofactor">
    <cofactor evidence="8">
        <name>Mg(2+)</name>
        <dbReference type="ChEBI" id="CHEBI:18420"/>
    </cofactor>
</comment>
<evidence type="ECO:0000256" key="5">
    <source>
        <dbReference type="ARBA" id="ARBA00022840"/>
    </source>
</evidence>
<protein>
    <recommendedName>
        <fullName evidence="8">Mitogen-activated protein kinase</fullName>
        <ecNumber evidence="8">2.7.11.24</ecNumber>
    </recommendedName>
</protein>
<feature type="domain" description="Protein kinase" evidence="9">
    <location>
        <begin position="50"/>
        <end position="338"/>
    </location>
</feature>
<name>A0A8S1MFH6_PARPR</name>
<dbReference type="SMART" id="SM00220">
    <property type="entry name" value="S_TKc"/>
    <property type="match status" value="1"/>
</dbReference>
<keyword evidence="11" id="KW-1185">Reference proteome</keyword>
<dbReference type="PROSITE" id="PS50011">
    <property type="entry name" value="PROTEIN_KINASE_DOM"/>
    <property type="match status" value="1"/>
</dbReference>
<evidence type="ECO:0000256" key="8">
    <source>
        <dbReference type="RuleBase" id="RU361165"/>
    </source>
</evidence>
<keyword evidence="3 6" id="KW-0547">Nucleotide-binding</keyword>
<dbReference type="FunFam" id="1.10.510.10:FF:000098">
    <property type="entry name" value="Mitogen-activated protein kinase 1"/>
    <property type="match status" value="1"/>
</dbReference>
<dbReference type="Pfam" id="PF00069">
    <property type="entry name" value="Pkinase"/>
    <property type="match status" value="1"/>
</dbReference>
<dbReference type="InterPro" id="IPR017441">
    <property type="entry name" value="Protein_kinase_ATP_BS"/>
</dbReference>
<keyword evidence="8" id="KW-0460">Magnesium</keyword>
<dbReference type="CDD" id="cd07834">
    <property type="entry name" value="STKc_MAPK"/>
    <property type="match status" value="1"/>
</dbReference>
<dbReference type="EMBL" id="CAJJDM010000057">
    <property type="protein sequence ID" value="CAD8076453.1"/>
    <property type="molecule type" value="Genomic_DNA"/>
</dbReference>
<dbReference type="Proteomes" id="UP000688137">
    <property type="component" value="Unassembled WGS sequence"/>
</dbReference>
<proteinExistence type="inferred from homology"/>